<gene>
    <name evidence="3" type="ORF">V2K49_10110</name>
</gene>
<feature type="region of interest" description="Disordered" evidence="1">
    <location>
        <begin position="428"/>
        <end position="496"/>
    </location>
</feature>
<evidence type="ECO:0000256" key="1">
    <source>
        <dbReference type="SAM" id="MobiDB-lite"/>
    </source>
</evidence>
<feature type="compositionally biased region" description="Low complexity" evidence="1">
    <location>
        <begin position="156"/>
        <end position="180"/>
    </location>
</feature>
<feature type="compositionally biased region" description="Low complexity" evidence="1">
    <location>
        <begin position="70"/>
        <end position="80"/>
    </location>
</feature>
<feature type="compositionally biased region" description="Low complexity" evidence="1">
    <location>
        <begin position="462"/>
        <end position="473"/>
    </location>
</feature>
<sequence>MSQQGDRRRHEDDWWGELYDPRRADAGPAAASDSVDDRFDSASRTLSGAGDAGDQRPAAGAPWGPRTGEPGDAAPGPDADPGGGPQGWRSPADEGPGAASPLRGGARPGAGLPSQGRAGSGAAEGRAGAGASQGDAGSGSAPGRTGSGDGPGRAGPGKAPGRSGPGGAADRTGSGDAPGRSGPGSAPGGAGASVPSPSSPSPPPPRDARPPAPPRTTTNLHADPSRPWRASAASYVGDEPPTYEAEPTTLPVVDPEELRDLVPDTVLEGARYGTLTLRAASLRGGSARYRGEPRRDALLAVRFGFGDSALVLVAVASGQPAAPGAHRVARELCEWIAAAVGGNQARLTEDIHTANRGALSSGLHRLTDRAYGRLRAGATVRGLAPADHTASVRCLLLPAHPACRTRVFFGVGDGGLFRLRDGVWQDLEPAGGERDTAGGPVLGYGGGRPPAQQPPQPPQPPYEQADPASAAPSDPDPDPDSDPTPDPGSDPARAHGPFRFRASVARPGDTLLLCSAGLAEPLRGEAAFADRLAERWDTAEAPGLAAFLADAQTGVKGYADDRTAAAVWEA</sequence>
<feature type="domain" description="PPM-type phosphatase" evidence="2">
    <location>
        <begin position="283"/>
        <end position="433"/>
    </location>
</feature>
<feature type="region of interest" description="Disordered" evidence="1">
    <location>
        <begin position="1"/>
        <end position="252"/>
    </location>
</feature>
<feature type="compositionally biased region" description="Pro residues" evidence="1">
    <location>
        <begin position="451"/>
        <end position="461"/>
    </location>
</feature>
<proteinExistence type="predicted"/>
<dbReference type="AlphaFoldDB" id="A0ABD5J576"/>
<evidence type="ECO:0000313" key="3">
    <source>
        <dbReference type="EMBL" id="MEE4583511.1"/>
    </source>
</evidence>
<evidence type="ECO:0000259" key="2">
    <source>
        <dbReference type="Pfam" id="PF13672"/>
    </source>
</evidence>
<feature type="compositionally biased region" description="Gly residues" evidence="1">
    <location>
        <begin position="181"/>
        <end position="191"/>
    </location>
</feature>
<protein>
    <submittedName>
        <fullName evidence="3">Protein phosphatase 2C domain-containing protein</fullName>
    </submittedName>
</protein>
<organism evidence="3 4">
    <name type="scientific">Streptomyces antimycoticus</name>
    <dbReference type="NCBI Taxonomy" id="68175"/>
    <lineage>
        <taxon>Bacteria</taxon>
        <taxon>Bacillati</taxon>
        <taxon>Actinomycetota</taxon>
        <taxon>Actinomycetes</taxon>
        <taxon>Kitasatosporales</taxon>
        <taxon>Streptomycetaceae</taxon>
        <taxon>Streptomyces</taxon>
        <taxon>Streptomyces violaceusniger group</taxon>
    </lineage>
</organism>
<feature type="compositionally biased region" description="Gly residues" evidence="1">
    <location>
        <begin position="145"/>
        <end position="155"/>
    </location>
</feature>
<dbReference type="InterPro" id="IPR001932">
    <property type="entry name" value="PPM-type_phosphatase-like_dom"/>
</dbReference>
<dbReference type="Proteomes" id="UP001354649">
    <property type="component" value="Unassembled WGS sequence"/>
</dbReference>
<feature type="compositionally biased region" description="Low complexity" evidence="1">
    <location>
        <begin position="115"/>
        <end position="144"/>
    </location>
</feature>
<evidence type="ECO:0000313" key="4">
    <source>
        <dbReference type="Proteomes" id="UP001354649"/>
    </source>
</evidence>
<dbReference type="Pfam" id="PF13672">
    <property type="entry name" value="PP2C_2"/>
    <property type="match status" value="1"/>
</dbReference>
<feature type="compositionally biased region" description="Basic and acidic residues" evidence="1">
    <location>
        <begin position="1"/>
        <end position="25"/>
    </location>
</feature>
<comment type="caution">
    <text evidence="3">The sequence shown here is derived from an EMBL/GenBank/DDBJ whole genome shotgun (WGS) entry which is preliminary data.</text>
</comment>
<dbReference type="EMBL" id="JAZBJQ010000005">
    <property type="protein sequence ID" value="MEE4583511.1"/>
    <property type="molecule type" value="Genomic_DNA"/>
</dbReference>
<reference evidence="3 4" key="1">
    <citation type="submission" date="2023-11" db="EMBL/GenBank/DDBJ databases">
        <title>30 novel species of actinomycetes from the DSMZ collection.</title>
        <authorList>
            <person name="Nouioui I."/>
        </authorList>
    </citation>
    <scope>NUCLEOTIDE SEQUENCE [LARGE SCALE GENOMIC DNA]</scope>
    <source>
        <strain evidence="3 4">DSM 41602</strain>
    </source>
</reference>
<name>A0ABD5J576_9ACTN</name>
<feature type="compositionally biased region" description="Pro residues" evidence="1">
    <location>
        <begin position="197"/>
        <end position="214"/>
    </location>
</feature>
<accession>A0ABD5J576</accession>